<proteinExistence type="predicted"/>
<evidence type="ECO:0000313" key="1">
    <source>
        <dbReference type="EMBL" id="KAI0041611.1"/>
    </source>
</evidence>
<sequence>MPCFMSLSQYWGEGAKFWHGSCLPVHATGALCADLVPEEAYHAPLPQFPRHIMPILTCCTIEARSLVGWLEVSTSTRSSARHRAGQALHEAQALCRRTTISMGFICPLNSYPRQAGSSQSSILEARIRLQDEVPRFGLLVLLTIVLARYIEVFAP</sequence>
<reference evidence="1" key="2">
    <citation type="journal article" date="2022" name="New Phytol.">
        <title>Evolutionary transition to the ectomycorrhizal habit in the genomes of a hyperdiverse lineage of mushroom-forming fungi.</title>
        <authorList>
            <person name="Looney B."/>
            <person name="Miyauchi S."/>
            <person name="Morin E."/>
            <person name="Drula E."/>
            <person name="Courty P.E."/>
            <person name="Kohler A."/>
            <person name="Kuo A."/>
            <person name="LaButti K."/>
            <person name="Pangilinan J."/>
            <person name="Lipzen A."/>
            <person name="Riley R."/>
            <person name="Andreopoulos W."/>
            <person name="He G."/>
            <person name="Johnson J."/>
            <person name="Nolan M."/>
            <person name="Tritt A."/>
            <person name="Barry K.W."/>
            <person name="Grigoriev I.V."/>
            <person name="Nagy L.G."/>
            <person name="Hibbett D."/>
            <person name="Henrissat B."/>
            <person name="Matheny P.B."/>
            <person name="Labbe J."/>
            <person name="Martin F.M."/>
        </authorList>
    </citation>
    <scope>NUCLEOTIDE SEQUENCE</scope>
    <source>
        <strain evidence="1">FP105234-sp</strain>
    </source>
</reference>
<dbReference type="Proteomes" id="UP000814033">
    <property type="component" value="Unassembled WGS sequence"/>
</dbReference>
<organism evidence="1 2">
    <name type="scientific">Auriscalpium vulgare</name>
    <dbReference type="NCBI Taxonomy" id="40419"/>
    <lineage>
        <taxon>Eukaryota</taxon>
        <taxon>Fungi</taxon>
        <taxon>Dikarya</taxon>
        <taxon>Basidiomycota</taxon>
        <taxon>Agaricomycotina</taxon>
        <taxon>Agaricomycetes</taxon>
        <taxon>Russulales</taxon>
        <taxon>Auriscalpiaceae</taxon>
        <taxon>Auriscalpium</taxon>
    </lineage>
</organism>
<comment type="caution">
    <text evidence="1">The sequence shown here is derived from an EMBL/GenBank/DDBJ whole genome shotgun (WGS) entry which is preliminary data.</text>
</comment>
<dbReference type="EMBL" id="MU276112">
    <property type="protein sequence ID" value="KAI0041611.1"/>
    <property type="molecule type" value="Genomic_DNA"/>
</dbReference>
<evidence type="ECO:0000313" key="2">
    <source>
        <dbReference type="Proteomes" id="UP000814033"/>
    </source>
</evidence>
<protein>
    <submittedName>
        <fullName evidence="1">Uncharacterized protein</fullName>
    </submittedName>
</protein>
<gene>
    <name evidence="1" type="ORF">FA95DRAFT_674395</name>
</gene>
<reference evidence="1" key="1">
    <citation type="submission" date="2021-02" db="EMBL/GenBank/DDBJ databases">
        <authorList>
            <consortium name="DOE Joint Genome Institute"/>
            <person name="Ahrendt S."/>
            <person name="Looney B.P."/>
            <person name="Miyauchi S."/>
            <person name="Morin E."/>
            <person name="Drula E."/>
            <person name="Courty P.E."/>
            <person name="Chicoki N."/>
            <person name="Fauchery L."/>
            <person name="Kohler A."/>
            <person name="Kuo A."/>
            <person name="Labutti K."/>
            <person name="Pangilinan J."/>
            <person name="Lipzen A."/>
            <person name="Riley R."/>
            <person name="Andreopoulos W."/>
            <person name="He G."/>
            <person name="Johnson J."/>
            <person name="Barry K.W."/>
            <person name="Grigoriev I.V."/>
            <person name="Nagy L."/>
            <person name="Hibbett D."/>
            <person name="Henrissat B."/>
            <person name="Matheny P.B."/>
            <person name="Labbe J."/>
            <person name="Martin F."/>
        </authorList>
    </citation>
    <scope>NUCLEOTIDE SEQUENCE</scope>
    <source>
        <strain evidence="1">FP105234-sp</strain>
    </source>
</reference>
<keyword evidence="2" id="KW-1185">Reference proteome</keyword>
<name>A0ACB8RDB5_9AGAM</name>
<accession>A0ACB8RDB5</accession>